<reference evidence="3" key="1">
    <citation type="submission" date="2014-05" db="EMBL/GenBank/DDBJ databases">
        <title>The transcriptome of the halophilic microalga Tetraselmis sp. GSL018 isolated from the Great Salt Lake, Utah.</title>
        <authorList>
            <person name="Jinkerson R.E."/>
            <person name="D'Adamo S."/>
            <person name="Posewitz M.C."/>
        </authorList>
    </citation>
    <scope>NUCLEOTIDE SEQUENCE</scope>
    <source>
        <strain evidence="3">GSL018</strain>
    </source>
</reference>
<sequence length="214" mass="23077">AASSGRSLFAFPLESNFSGEVYDIRIVDQVRQGRGMPGPGEWFSLVDAAKACGVKPPDLSRHRADFVVLSFYKIFGYPTGLGAILIHRRAEEILERRYFGGGTVEAVAAPSCRSPLSLSSPPASPPPFLFPSRCRHSLFPKSDGIRSEVATPPSSLTPSLRRRAGAGRRASRTGRPTSSRSLRSRTASSASRGSAAFPPSRHTLTPSPRTWRPG</sequence>
<proteinExistence type="predicted"/>
<protein>
    <submittedName>
        <fullName evidence="3">Molybdenum cofactor sulfurase</fullName>
    </submittedName>
</protein>
<feature type="domain" description="Aminotransferase class V" evidence="2">
    <location>
        <begin position="43"/>
        <end position="109"/>
    </location>
</feature>
<organism evidence="3">
    <name type="scientific">Tetraselmis sp. GSL018</name>
    <dbReference type="NCBI Taxonomy" id="582737"/>
    <lineage>
        <taxon>Eukaryota</taxon>
        <taxon>Viridiplantae</taxon>
        <taxon>Chlorophyta</taxon>
        <taxon>core chlorophytes</taxon>
        <taxon>Chlorodendrophyceae</taxon>
        <taxon>Chlorodendrales</taxon>
        <taxon>Chlorodendraceae</taxon>
        <taxon>Tetraselmis</taxon>
    </lineage>
</organism>
<gene>
    <name evidence="3" type="ORF">TSPGSL018_28876</name>
</gene>
<feature type="compositionally biased region" description="Basic residues" evidence="1">
    <location>
        <begin position="160"/>
        <end position="172"/>
    </location>
</feature>
<dbReference type="InterPro" id="IPR015424">
    <property type="entry name" value="PyrdxlP-dep_Trfase"/>
</dbReference>
<dbReference type="Gene3D" id="3.40.640.10">
    <property type="entry name" value="Type I PLP-dependent aspartate aminotransferase-like (Major domain)"/>
    <property type="match status" value="1"/>
</dbReference>
<evidence type="ECO:0000256" key="1">
    <source>
        <dbReference type="SAM" id="MobiDB-lite"/>
    </source>
</evidence>
<accession>A0A061QPX1</accession>
<dbReference type="SUPFAM" id="SSF53383">
    <property type="entry name" value="PLP-dependent transferases"/>
    <property type="match status" value="1"/>
</dbReference>
<dbReference type="PANTHER" id="PTHR14237:SF80">
    <property type="entry name" value="MOLYBDENUM COFACTOR SULFURASE"/>
    <property type="match status" value="1"/>
</dbReference>
<feature type="region of interest" description="Disordered" evidence="1">
    <location>
        <begin position="143"/>
        <end position="214"/>
    </location>
</feature>
<feature type="non-terminal residue" evidence="3">
    <location>
        <position position="214"/>
    </location>
</feature>
<dbReference type="InterPro" id="IPR000192">
    <property type="entry name" value="Aminotrans_V_dom"/>
</dbReference>
<feature type="non-terminal residue" evidence="3">
    <location>
        <position position="1"/>
    </location>
</feature>
<name>A0A061QPX1_9CHLO</name>
<dbReference type="EMBL" id="GBEZ01026760">
    <property type="protein sequence ID" value="JAC60479.1"/>
    <property type="molecule type" value="Transcribed_RNA"/>
</dbReference>
<evidence type="ECO:0000259" key="2">
    <source>
        <dbReference type="Pfam" id="PF00266"/>
    </source>
</evidence>
<dbReference type="InterPro" id="IPR015421">
    <property type="entry name" value="PyrdxlP-dep_Trfase_major"/>
</dbReference>
<feature type="compositionally biased region" description="Low complexity" evidence="1">
    <location>
        <begin position="173"/>
        <end position="201"/>
    </location>
</feature>
<dbReference type="Pfam" id="PF00266">
    <property type="entry name" value="Aminotran_5"/>
    <property type="match status" value="1"/>
</dbReference>
<dbReference type="AlphaFoldDB" id="A0A061QPX1"/>
<evidence type="ECO:0000313" key="3">
    <source>
        <dbReference type="EMBL" id="JAC60479.1"/>
    </source>
</evidence>
<dbReference type="PANTHER" id="PTHR14237">
    <property type="entry name" value="MOLYBDOPTERIN COFACTOR SULFURASE MOSC"/>
    <property type="match status" value="1"/>
</dbReference>